<dbReference type="SUPFAM" id="SSF55008">
    <property type="entry name" value="HMA, heavy metal-associated domain"/>
    <property type="match status" value="1"/>
</dbReference>
<dbReference type="GO" id="GO:0046872">
    <property type="term" value="F:metal ion binding"/>
    <property type="evidence" value="ECO:0007669"/>
    <property type="project" value="UniProtKB-KW"/>
</dbReference>
<dbReference type="InterPro" id="IPR036163">
    <property type="entry name" value="HMA_dom_sf"/>
</dbReference>
<dbReference type="EMBL" id="KZ305070">
    <property type="protein sequence ID" value="PIA31021.1"/>
    <property type="molecule type" value="Genomic_DNA"/>
</dbReference>
<dbReference type="Proteomes" id="UP000230069">
    <property type="component" value="Unassembled WGS sequence"/>
</dbReference>
<dbReference type="PANTHER" id="PTHR46195">
    <property type="entry name" value="HEAVY METAL-ASSOCIATED ISOPRENYLATED PLANT PROTEIN 7"/>
    <property type="match status" value="1"/>
</dbReference>
<keyword evidence="2" id="KW-0636">Prenylation</keyword>
<evidence type="ECO:0000256" key="1">
    <source>
        <dbReference type="ARBA" id="ARBA00022723"/>
    </source>
</evidence>
<protein>
    <recommendedName>
        <fullName evidence="5">HMA domain-containing protein</fullName>
    </recommendedName>
</protein>
<evidence type="ECO:0000256" key="2">
    <source>
        <dbReference type="ARBA" id="ARBA00023289"/>
    </source>
</evidence>
<feature type="region of interest" description="Disordered" evidence="4">
    <location>
        <begin position="75"/>
        <end position="95"/>
    </location>
</feature>
<dbReference type="Pfam" id="PF00403">
    <property type="entry name" value="HMA"/>
    <property type="match status" value="1"/>
</dbReference>
<sequence>MEEIVSTVVVEYKISMYCKACERTIAQVISKFKGVETFTTDMIKHLVTVKGKIPPEKLLKKLKKETGKKVEIVVPSDASKSNAGDNDKRESTPVLFDERGESPLFTMFSDENPNACSIM</sequence>
<keyword evidence="2" id="KW-0449">Lipoprotein</keyword>
<dbReference type="AlphaFoldDB" id="A0A2G5CIA1"/>
<gene>
    <name evidence="6" type="ORF">AQUCO_05300093v1</name>
</gene>
<dbReference type="InterPro" id="IPR044577">
    <property type="entry name" value="HIPP4/7/8/17/18/19"/>
</dbReference>
<keyword evidence="7" id="KW-1185">Reference proteome</keyword>
<dbReference type="PROSITE" id="PS50846">
    <property type="entry name" value="HMA_2"/>
    <property type="match status" value="1"/>
</dbReference>
<evidence type="ECO:0000256" key="4">
    <source>
        <dbReference type="SAM" id="MobiDB-lite"/>
    </source>
</evidence>
<evidence type="ECO:0000313" key="6">
    <source>
        <dbReference type="EMBL" id="PIA31021.1"/>
    </source>
</evidence>
<dbReference type="FunCoup" id="A0A2G5CIA1">
    <property type="interactions" value="20"/>
</dbReference>
<proteinExistence type="inferred from homology"/>
<comment type="similarity">
    <text evidence="3">Belongs to the HIPP family.</text>
</comment>
<dbReference type="InterPro" id="IPR006121">
    <property type="entry name" value="HMA_dom"/>
</dbReference>
<keyword evidence="1" id="KW-0479">Metal-binding</keyword>
<feature type="domain" description="HMA" evidence="5">
    <location>
        <begin position="7"/>
        <end position="71"/>
    </location>
</feature>
<feature type="compositionally biased region" description="Basic and acidic residues" evidence="4">
    <location>
        <begin position="85"/>
        <end position="95"/>
    </location>
</feature>
<dbReference type="PANTHER" id="PTHR46195:SF18">
    <property type="entry name" value="SUPEROXIDE DISMUTASE 1 COPPER CHAPERONE-LIKE PROTEIN"/>
    <property type="match status" value="1"/>
</dbReference>
<evidence type="ECO:0000259" key="5">
    <source>
        <dbReference type="PROSITE" id="PS50846"/>
    </source>
</evidence>
<dbReference type="InParanoid" id="A0A2G5CIA1"/>
<dbReference type="OrthoDB" id="1927097at2759"/>
<name>A0A2G5CIA1_AQUCA</name>
<reference evidence="6 7" key="1">
    <citation type="submission" date="2017-09" db="EMBL/GenBank/DDBJ databases">
        <title>WGS assembly of Aquilegia coerulea Goldsmith.</title>
        <authorList>
            <person name="Hodges S."/>
            <person name="Kramer E."/>
            <person name="Nordborg M."/>
            <person name="Tomkins J."/>
            <person name="Borevitz J."/>
            <person name="Derieg N."/>
            <person name="Yan J."/>
            <person name="Mihaltcheva S."/>
            <person name="Hayes R.D."/>
            <person name="Rokhsar D."/>
        </authorList>
    </citation>
    <scope>NUCLEOTIDE SEQUENCE [LARGE SCALE GENOMIC DNA]</scope>
    <source>
        <strain evidence="7">cv. Goldsmith</strain>
    </source>
</reference>
<dbReference type="CDD" id="cd00371">
    <property type="entry name" value="HMA"/>
    <property type="match status" value="1"/>
</dbReference>
<dbReference type="STRING" id="218851.A0A2G5CIA1"/>
<evidence type="ECO:0000256" key="3">
    <source>
        <dbReference type="ARBA" id="ARBA00024045"/>
    </source>
</evidence>
<dbReference type="Gene3D" id="3.30.70.100">
    <property type="match status" value="1"/>
</dbReference>
<evidence type="ECO:0000313" key="7">
    <source>
        <dbReference type="Proteomes" id="UP000230069"/>
    </source>
</evidence>
<accession>A0A2G5CIA1</accession>
<organism evidence="6 7">
    <name type="scientific">Aquilegia coerulea</name>
    <name type="common">Rocky mountain columbine</name>
    <dbReference type="NCBI Taxonomy" id="218851"/>
    <lineage>
        <taxon>Eukaryota</taxon>
        <taxon>Viridiplantae</taxon>
        <taxon>Streptophyta</taxon>
        <taxon>Embryophyta</taxon>
        <taxon>Tracheophyta</taxon>
        <taxon>Spermatophyta</taxon>
        <taxon>Magnoliopsida</taxon>
        <taxon>Ranunculales</taxon>
        <taxon>Ranunculaceae</taxon>
        <taxon>Thalictroideae</taxon>
        <taxon>Aquilegia</taxon>
    </lineage>
</organism>